<feature type="compositionally biased region" description="Low complexity" evidence="1">
    <location>
        <begin position="285"/>
        <end position="296"/>
    </location>
</feature>
<protein>
    <recommendedName>
        <fullName evidence="4">Transcriptional regulator</fullName>
    </recommendedName>
</protein>
<evidence type="ECO:0000313" key="2">
    <source>
        <dbReference type="EMBL" id="MDR7152845.1"/>
    </source>
</evidence>
<feature type="compositionally biased region" description="Pro residues" evidence="1">
    <location>
        <begin position="317"/>
        <end position="327"/>
    </location>
</feature>
<keyword evidence="3" id="KW-1185">Reference proteome</keyword>
<reference evidence="2 3" key="1">
    <citation type="submission" date="2023-07" db="EMBL/GenBank/DDBJ databases">
        <title>Sorghum-associated microbial communities from plants grown in Nebraska, USA.</title>
        <authorList>
            <person name="Schachtman D."/>
        </authorList>
    </citation>
    <scope>NUCLEOTIDE SEQUENCE [LARGE SCALE GENOMIC DNA]</scope>
    <source>
        <strain evidence="2 3">4249</strain>
    </source>
</reference>
<dbReference type="InterPro" id="IPR050026">
    <property type="entry name" value="PHA_gran_PhaM_N"/>
</dbReference>
<feature type="compositionally biased region" description="Low complexity" evidence="1">
    <location>
        <begin position="359"/>
        <end position="368"/>
    </location>
</feature>
<dbReference type="Proteomes" id="UP001265700">
    <property type="component" value="Unassembled WGS sequence"/>
</dbReference>
<feature type="region of interest" description="Disordered" evidence="1">
    <location>
        <begin position="272"/>
        <end position="368"/>
    </location>
</feature>
<dbReference type="NCBIfam" id="NF043076">
    <property type="entry name" value="PHA_gran_PhaM"/>
    <property type="match status" value="1"/>
</dbReference>
<proteinExistence type="predicted"/>
<accession>A0ABU1WU61</accession>
<organism evidence="2 3">
    <name type="scientific">Hydrogenophaga palleronii</name>
    <dbReference type="NCBI Taxonomy" id="65655"/>
    <lineage>
        <taxon>Bacteria</taxon>
        <taxon>Pseudomonadati</taxon>
        <taxon>Pseudomonadota</taxon>
        <taxon>Betaproteobacteria</taxon>
        <taxon>Burkholderiales</taxon>
        <taxon>Comamonadaceae</taxon>
        <taxon>Hydrogenophaga</taxon>
    </lineage>
</organism>
<evidence type="ECO:0008006" key="4">
    <source>
        <dbReference type="Google" id="ProtNLM"/>
    </source>
</evidence>
<gene>
    <name evidence="2" type="ORF">J2W49_004823</name>
</gene>
<name>A0ABU1WU61_9BURK</name>
<feature type="compositionally biased region" description="Acidic residues" evidence="1">
    <location>
        <begin position="150"/>
        <end position="163"/>
    </location>
</feature>
<dbReference type="EMBL" id="JAVDWU010000014">
    <property type="protein sequence ID" value="MDR7152845.1"/>
    <property type="molecule type" value="Genomic_DNA"/>
</dbReference>
<evidence type="ECO:0000313" key="3">
    <source>
        <dbReference type="Proteomes" id="UP001265700"/>
    </source>
</evidence>
<sequence>MSDASGFGKFVPGFEFLQNLAGQAAGGVAQGLEKSIPQLPNLGNWVAPTFNVEDLEKRIDELKAVHFWLDQNAKALGATIQALEVQKMTLATLKTMNFSLGDVANALKIKAADTMANFTGTPPAPAPGPTQFAGLEVPARTYGMPAPPPEPDDEEEDDEEVEAEAPHPPAARQPAKRPPVRKEAAASTPAGGTIDPVQWWGALSQQFQTIAANAMKDVAKQTTLDTTRKVASGLTEQAVKTTTGMAGKATRAVTSRVARNVGAAAGMGKAAVRAVSGGRKPPTSKAPAPAQARKPAVTQPMAAGDWPLPTAFFPGFQPAPAPSPSAKPPARKPATKAVAKKVTAKPTAKKTAAKKAPGKKAAGTSRRR</sequence>
<feature type="region of interest" description="Disordered" evidence="1">
    <location>
        <begin position="139"/>
        <end position="194"/>
    </location>
</feature>
<dbReference type="RefSeq" id="WP_310321955.1">
    <property type="nucleotide sequence ID" value="NZ_JAVDWU010000014.1"/>
</dbReference>
<evidence type="ECO:0000256" key="1">
    <source>
        <dbReference type="SAM" id="MobiDB-lite"/>
    </source>
</evidence>
<feature type="compositionally biased region" description="Basic residues" evidence="1">
    <location>
        <begin position="329"/>
        <end position="358"/>
    </location>
</feature>
<comment type="caution">
    <text evidence="2">The sequence shown here is derived from an EMBL/GenBank/DDBJ whole genome shotgun (WGS) entry which is preliminary data.</text>
</comment>